<dbReference type="AlphaFoldDB" id="A0A1I1YM47"/>
<name>A0A1I1YM47_9BACL</name>
<protein>
    <submittedName>
        <fullName evidence="1">Uncharacterized protein</fullName>
    </submittedName>
</protein>
<evidence type="ECO:0000313" key="1">
    <source>
        <dbReference type="EMBL" id="SFE20479.1"/>
    </source>
</evidence>
<sequence length="57" mass="6256">MMVDEQKITSDDLFKISASLSLIGDGLALLALKKAEEESNNQKAISAAINRLIRKRP</sequence>
<evidence type="ECO:0000313" key="2">
    <source>
        <dbReference type="Proteomes" id="UP000183410"/>
    </source>
</evidence>
<proteinExistence type="predicted"/>
<organism evidence="1 2">
    <name type="scientific">Paenibacillus algorifonticola</name>
    <dbReference type="NCBI Taxonomy" id="684063"/>
    <lineage>
        <taxon>Bacteria</taxon>
        <taxon>Bacillati</taxon>
        <taxon>Bacillota</taxon>
        <taxon>Bacilli</taxon>
        <taxon>Bacillales</taxon>
        <taxon>Paenibacillaceae</taxon>
        <taxon>Paenibacillus</taxon>
    </lineage>
</organism>
<dbReference type="RefSeq" id="WP_156182357.1">
    <property type="nucleotide sequence ID" value="NZ_FONN01000001.1"/>
</dbReference>
<dbReference type="EMBL" id="FONN01000001">
    <property type="protein sequence ID" value="SFE20479.1"/>
    <property type="molecule type" value="Genomic_DNA"/>
</dbReference>
<accession>A0A1I1YM47</accession>
<reference evidence="2" key="1">
    <citation type="submission" date="2016-10" db="EMBL/GenBank/DDBJ databases">
        <authorList>
            <person name="Varghese N."/>
            <person name="Submissions S."/>
        </authorList>
    </citation>
    <scope>NUCLEOTIDE SEQUENCE [LARGE SCALE GENOMIC DNA]</scope>
    <source>
        <strain evidence="2">CGMCC 1.10223</strain>
    </source>
</reference>
<keyword evidence="2" id="KW-1185">Reference proteome</keyword>
<gene>
    <name evidence="1" type="ORF">SAMN04487969_101630</name>
</gene>
<dbReference type="Proteomes" id="UP000183410">
    <property type="component" value="Unassembled WGS sequence"/>
</dbReference>